<dbReference type="AlphaFoldDB" id="F3ZR82"/>
<comment type="catalytic activity">
    <reaction evidence="1 6 7">
        <text>[protein]-peptidylproline (omega=180) = [protein]-peptidylproline (omega=0)</text>
        <dbReference type="Rhea" id="RHEA:16237"/>
        <dbReference type="Rhea" id="RHEA-COMP:10747"/>
        <dbReference type="Rhea" id="RHEA-COMP:10748"/>
        <dbReference type="ChEBI" id="CHEBI:83833"/>
        <dbReference type="ChEBI" id="CHEBI:83834"/>
        <dbReference type="EC" id="5.2.1.8"/>
    </reaction>
</comment>
<name>F3ZR82_9BACE</name>
<evidence type="ECO:0000256" key="5">
    <source>
        <dbReference type="ARBA" id="ARBA00023235"/>
    </source>
</evidence>
<dbReference type="Gene3D" id="3.10.50.40">
    <property type="match status" value="1"/>
</dbReference>
<dbReference type="STRING" id="679937.Bcop_0457"/>
<protein>
    <recommendedName>
        <fullName evidence="7">Peptidyl-prolyl cis-trans isomerase</fullName>
        <ecNumber evidence="7">5.2.1.8</ecNumber>
    </recommendedName>
</protein>
<evidence type="ECO:0000256" key="3">
    <source>
        <dbReference type="ARBA" id="ARBA00022729"/>
    </source>
</evidence>
<dbReference type="Pfam" id="PF01346">
    <property type="entry name" value="FKBP_N"/>
    <property type="match status" value="1"/>
</dbReference>
<dbReference type="GO" id="GO:0006457">
    <property type="term" value="P:protein folding"/>
    <property type="evidence" value="ECO:0007669"/>
    <property type="project" value="InterPro"/>
</dbReference>
<dbReference type="InterPro" id="IPR000774">
    <property type="entry name" value="PPIase_FKBP_N"/>
</dbReference>
<dbReference type="eggNOG" id="COG0545">
    <property type="taxonomic scope" value="Bacteria"/>
</dbReference>
<gene>
    <name evidence="9" type="ORF">Bcop_0457</name>
</gene>
<dbReference type="EMBL" id="CM001167">
    <property type="protein sequence ID" value="EGJ70675.1"/>
    <property type="molecule type" value="Genomic_DNA"/>
</dbReference>
<comment type="similarity">
    <text evidence="2 7">Belongs to the FKBP-type PPIase family.</text>
</comment>
<keyword evidence="10" id="KW-1185">Reference proteome</keyword>
<dbReference type="GO" id="GO:0003755">
    <property type="term" value="F:peptidyl-prolyl cis-trans isomerase activity"/>
    <property type="evidence" value="ECO:0007669"/>
    <property type="project" value="UniProtKB-UniRule"/>
</dbReference>
<dbReference type="SUPFAM" id="SSF54534">
    <property type="entry name" value="FKBP-like"/>
    <property type="match status" value="1"/>
</dbReference>
<accession>F3ZR82</accession>
<proteinExistence type="inferred from homology"/>
<dbReference type="InterPro" id="IPR036944">
    <property type="entry name" value="PPIase_FKBP_N_sf"/>
</dbReference>
<evidence type="ECO:0000313" key="9">
    <source>
        <dbReference type="EMBL" id="EGJ70675.1"/>
    </source>
</evidence>
<keyword evidence="3" id="KW-0732">Signal</keyword>
<organism evidence="9 10">
    <name type="scientific">Bacteroides coprosuis DSM 18011</name>
    <dbReference type="NCBI Taxonomy" id="679937"/>
    <lineage>
        <taxon>Bacteria</taxon>
        <taxon>Pseudomonadati</taxon>
        <taxon>Bacteroidota</taxon>
        <taxon>Bacteroidia</taxon>
        <taxon>Bacteroidales</taxon>
        <taxon>Bacteroidaceae</taxon>
        <taxon>Bacteroides</taxon>
    </lineage>
</organism>
<dbReference type="PANTHER" id="PTHR43811">
    <property type="entry name" value="FKBP-TYPE PEPTIDYL-PROLYL CIS-TRANS ISOMERASE FKPA"/>
    <property type="match status" value="1"/>
</dbReference>
<dbReference type="PROSITE" id="PS50059">
    <property type="entry name" value="FKBP_PPIASE"/>
    <property type="match status" value="1"/>
</dbReference>
<dbReference type="HOGENOM" id="CLU_013615_0_3_10"/>
<dbReference type="Gene3D" id="1.10.287.460">
    <property type="entry name" value="Peptidyl-prolyl cis-trans isomerase, FKBP-type, N-terminal domain"/>
    <property type="match status" value="1"/>
</dbReference>
<feature type="domain" description="PPIase FKBP-type" evidence="8">
    <location>
        <begin position="108"/>
        <end position="194"/>
    </location>
</feature>
<evidence type="ECO:0000256" key="4">
    <source>
        <dbReference type="ARBA" id="ARBA00023110"/>
    </source>
</evidence>
<keyword evidence="5 6" id="KW-0413">Isomerase</keyword>
<keyword evidence="4 6" id="KW-0697">Rotamase</keyword>
<evidence type="ECO:0000259" key="8">
    <source>
        <dbReference type="PROSITE" id="PS50059"/>
    </source>
</evidence>
<evidence type="ECO:0000256" key="7">
    <source>
        <dbReference type="RuleBase" id="RU003915"/>
    </source>
</evidence>
<evidence type="ECO:0000256" key="2">
    <source>
        <dbReference type="ARBA" id="ARBA00006577"/>
    </source>
</evidence>
<sequence>MDKFSYALGLGIGQNLLGLGAKNLSVEDFSQAIKDILDGKEPAISHQEAQGIVQEHFAALQAKISEESLKAEKVFFEQNGKKEGIVTTESGLQYEVLVKGSGKKPSASDQVKCHYEGKLMDGRMFDSSIKRGQPATFGVNQVIPGWVEALQLMEEGDKWRLYIPSELGYGAHGAGEVIPPYSSLIFEVELIEVL</sequence>
<dbReference type="InterPro" id="IPR046357">
    <property type="entry name" value="PPIase_dom_sf"/>
</dbReference>
<reference evidence="9 10" key="1">
    <citation type="journal article" date="2011" name="Stand. Genomic Sci.">
        <title>Non-contiguous finished genome sequence of Bacteroides coprosuis type strain (PC139).</title>
        <authorList>
            <person name="Land M."/>
            <person name="Held B."/>
            <person name="Gronow S."/>
            <person name="Abt B."/>
            <person name="Lucas S."/>
            <person name="Del Rio T.G."/>
            <person name="Nolan M."/>
            <person name="Tice H."/>
            <person name="Cheng J.F."/>
            <person name="Pitluck S."/>
            <person name="Liolios K."/>
            <person name="Pagani I."/>
            <person name="Ivanova N."/>
            <person name="Mavromatis K."/>
            <person name="Mikhailova N."/>
            <person name="Pati A."/>
            <person name="Tapia R."/>
            <person name="Han C."/>
            <person name="Goodwin L."/>
            <person name="Chen A."/>
            <person name="Palaniappan K."/>
            <person name="Hauser L."/>
            <person name="Brambilla E.M."/>
            <person name="Rohde M."/>
            <person name="Goker M."/>
            <person name="Detter J.C."/>
            <person name="Woyke T."/>
            <person name="Bristow J."/>
            <person name="Eisen J.A."/>
            <person name="Markowitz V."/>
            <person name="Hugenholtz P."/>
            <person name="Kyrpides N.C."/>
            <person name="Klenk H.P."/>
            <person name="Lapidus A."/>
        </authorList>
    </citation>
    <scope>NUCLEOTIDE SEQUENCE</scope>
    <source>
        <strain evidence="9 10">DSM 18011</strain>
    </source>
</reference>
<dbReference type="InterPro" id="IPR001179">
    <property type="entry name" value="PPIase_FKBP_dom"/>
</dbReference>
<evidence type="ECO:0000313" key="10">
    <source>
        <dbReference type="Proteomes" id="UP000018439"/>
    </source>
</evidence>
<evidence type="ECO:0000256" key="6">
    <source>
        <dbReference type="PROSITE-ProRule" id="PRU00277"/>
    </source>
</evidence>
<evidence type="ECO:0000256" key="1">
    <source>
        <dbReference type="ARBA" id="ARBA00000971"/>
    </source>
</evidence>
<dbReference type="EC" id="5.2.1.8" evidence="7"/>
<dbReference type="Pfam" id="PF00254">
    <property type="entry name" value="FKBP_C"/>
    <property type="match status" value="1"/>
</dbReference>
<dbReference type="FunFam" id="3.10.50.40:FF:000045">
    <property type="entry name" value="Peptidyl-prolyl cis-trans isomerase"/>
    <property type="match status" value="1"/>
</dbReference>
<dbReference type="PANTHER" id="PTHR43811:SF19">
    <property type="entry name" value="39 KDA FK506-BINDING NUCLEAR PROTEIN"/>
    <property type="match status" value="1"/>
</dbReference>
<dbReference type="OrthoDB" id="9814548at2"/>
<dbReference type="Proteomes" id="UP000018439">
    <property type="component" value="Chromosome"/>
</dbReference>